<evidence type="ECO:0000256" key="6">
    <source>
        <dbReference type="ARBA" id="ARBA00022741"/>
    </source>
</evidence>
<dbReference type="InterPro" id="IPR012763">
    <property type="entry name" value="DNA_pol_III_sug/sutau_N"/>
</dbReference>
<dbReference type="NCBIfam" id="TIGR02397">
    <property type="entry name" value="dnaX_nterm"/>
    <property type="match status" value="1"/>
</dbReference>
<dbReference type="PANTHER" id="PTHR11669:SF0">
    <property type="entry name" value="PROTEIN STICHEL-LIKE 2"/>
    <property type="match status" value="1"/>
</dbReference>
<dbReference type="GO" id="GO:0003887">
    <property type="term" value="F:DNA-directed DNA polymerase activity"/>
    <property type="evidence" value="ECO:0007669"/>
    <property type="project" value="UniProtKB-KW"/>
</dbReference>
<evidence type="ECO:0000256" key="7">
    <source>
        <dbReference type="ARBA" id="ARBA00022833"/>
    </source>
</evidence>
<dbReference type="EC" id="2.7.7.7" evidence="11"/>
<dbReference type="InterPro" id="IPR027417">
    <property type="entry name" value="P-loop_NTPase"/>
</dbReference>
<dbReference type="InterPro" id="IPR008921">
    <property type="entry name" value="DNA_pol3_clamp-load_cplx_C"/>
</dbReference>
<dbReference type="CDD" id="cd00009">
    <property type="entry name" value="AAA"/>
    <property type="match status" value="1"/>
</dbReference>
<gene>
    <name evidence="11 14" type="primary">dnaX</name>
    <name evidence="14" type="ORF">ENS41_03710</name>
</gene>
<dbReference type="FunFam" id="1.10.8.60:FF:000013">
    <property type="entry name" value="DNA polymerase III subunit gamma/tau"/>
    <property type="match status" value="1"/>
</dbReference>
<comment type="subunit">
    <text evidence="11">DNA polymerase III contains a core (composed of alpha, epsilon and theta chains) that associates with a tau subunit. This core dimerizes to form the POLIII' complex. PolIII' associates with the gamma complex (composed of gamma, delta, delta', psi and chi chains) and with the beta chain to form the complete DNA polymerase III complex.</text>
</comment>
<keyword evidence="5" id="KW-0479">Metal-binding</keyword>
<dbReference type="GO" id="GO:0046872">
    <property type="term" value="F:metal ion binding"/>
    <property type="evidence" value="ECO:0007669"/>
    <property type="project" value="UniProtKB-KW"/>
</dbReference>
<evidence type="ECO:0000256" key="4">
    <source>
        <dbReference type="ARBA" id="ARBA00022705"/>
    </source>
</evidence>
<dbReference type="Pfam" id="PF13177">
    <property type="entry name" value="DNA_pol3_delta2"/>
    <property type="match status" value="1"/>
</dbReference>
<dbReference type="GO" id="GO:0009360">
    <property type="term" value="C:DNA polymerase III complex"/>
    <property type="evidence" value="ECO:0007669"/>
    <property type="project" value="InterPro"/>
</dbReference>
<dbReference type="Gene3D" id="1.10.8.60">
    <property type="match status" value="1"/>
</dbReference>
<dbReference type="GO" id="GO:0006261">
    <property type="term" value="P:DNA-templated DNA replication"/>
    <property type="evidence" value="ECO:0007669"/>
    <property type="project" value="TreeGrafter"/>
</dbReference>
<comment type="caution">
    <text evidence="14">The sequence shown here is derived from an EMBL/GenBank/DDBJ whole genome shotgun (WGS) entry which is preliminary data.</text>
</comment>
<dbReference type="PANTHER" id="PTHR11669">
    <property type="entry name" value="REPLICATION FACTOR C / DNA POLYMERASE III GAMMA-TAU SUBUNIT"/>
    <property type="match status" value="1"/>
</dbReference>
<keyword evidence="4 11" id="KW-0235">DNA replication</keyword>
<dbReference type="InterPro" id="IPR003593">
    <property type="entry name" value="AAA+_ATPase"/>
</dbReference>
<evidence type="ECO:0000259" key="13">
    <source>
        <dbReference type="SMART" id="SM00382"/>
    </source>
</evidence>
<reference evidence="14" key="1">
    <citation type="journal article" date="2020" name="mSystems">
        <title>Genome- and Community-Level Interaction Insights into Carbon Utilization and Element Cycling Functions of Hydrothermarchaeota in Hydrothermal Sediment.</title>
        <authorList>
            <person name="Zhou Z."/>
            <person name="Liu Y."/>
            <person name="Xu W."/>
            <person name="Pan J."/>
            <person name="Luo Z.H."/>
            <person name="Li M."/>
        </authorList>
    </citation>
    <scope>NUCLEOTIDE SEQUENCE [LARGE SCALE GENOMIC DNA]</scope>
    <source>
        <strain evidence="14">SpSt-488</strain>
    </source>
</reference>
<evidence type="ECO:0000256" key="8">
    <source>
        <dbReference type="ARBA" id="ARBA00022840"/>
    </source>
</evidence>
<dbReference type="SUPFAM" id="SSF48019">
    <property type="entry name" value="post-AAA+ oligomerization domain-like"/>
    <property type="match status" value="1"/>
</dbReference>
<evidence type="ECO:0000256" key="11">
    <source>
        <dbReference type="RuleBase" id="RU364063"/>
    </source>
</evidence>
<dbReference type="AlphaFoldDB" id="A0A7C4GGA0"/>
<keyword evidence="9 11" id="KW-0239">DNA-directed DNA polymerase</keyword>
<proteinExistence type="inferred from homology"/>
<evidence type="ECO:0000256" key="12">
    <source>
        <dbReference type="SAM" id="MobiDB-lite"/>
    </source>
</evidence>
<dbReference type="Pfam" id="PF22608">
    <property type="entry name" value="DNAX_ATPase_lid"/>
    <property type="match status" value="1"/>
</dbReference>
<evidence type="ECO:0000256" key="3">
    <source>
        <dbReference type="ARBA" id="ARBA00022695"/>
    </source>
</evidence>
<evidence type="ECO:0000256" key="5">
    <source>
        <dbReference type="ARBA" id="ARBA00022723"/>
    </source>
</evidence>
<dbReference type="SMART" id="SM00382">
    <property type="entry name" value="AAA"/>
    <property type="match status" value="1"/>
</dbReference>
<dbReference type="SUPFAM" id="SSF52540">
    <property type="entry name" value="P-loop containing nucleoside triphosphate hydrolases"/>
    <property type="match status" value="1"/>
</dbReference>
<dbReference type="EMBL" id="DSUT01000073">
    <property type="protein sequence ID" value="HGK28038.1"/>
    <property type="molecule type" value="Genomic_DNA"/>
</dbReference>
<dbReference type="FunFam" id="3.40.50.300:FF:000014">
    <property type="entry name" value="DNA polymerase III subunit gamma/tau"/>
    <property type="match status" value="1"/>
</dbReference>
<dbReference type="GO" id="GO:0003677">
    <property type="term" value="F:DNA binding"/>
    <property type="evidence" value="ECO:0007669"/>
    <property type="project" value="InterPro"/>
</dbReference>
<accession>A0A7C4GGA0</accession>
<dbReference type="GO" id="GO:0005524">
    <property type="term" value="F:ATP binding"/>
    <property type="evidence" value="ECO:0007669"/>
    <property type="project" value="UniProtKB-KW"/>
</dbReference>
<comment type="similarity">
    <text evidence="1 11">Belongs to the DnaX/STICHEL family.</text>
</comment>
<keyword evidence="7" id="KW-0862">Zinc</keyword>
<organism evidence="14">
    <name type="scientific">candidate division WOR-3 bacterium</name>
    <dbReference type="NCBI Taxonomy" id="2052148"/>
    <lineage>
        <taxon>Bacteria</taxon>
        <taxon>Bacteria division WOR-3</taxon>
    </lineage>
</organism>
<dbReference type="CDD" id="cd18137">
    <property type="entry name" value="HLD_clamp_pol_III_gamma_tau"/>
    <property type="match status" value="1"/>
</dbReference>
<evidence type="ECO:0000256" key="2">
    <source>
        <dbReference type="ARBA" id="ARBA00022679"/>
    </source>
</evidence>
<name>A0A7C4GGA0_UNCW3</name>
<evidence type="ECO:0000256" key="10">
    <source>
        <dbReference type="ARBA" id="ARBA00049244"/>
    </source>
</evidence>
<dbReference type="InterPro" id="IPR050238">
    <property type="entry name" value="DNA_Rep/Repair_Clamp_Loader"/>
</dbReference>
<dbReference type="Gene3D" id="1.20.272.10">
    <property type="match status" value="1"/>
</dbReference>
<keyword evidence="2 11" id="KW-0808">Transferase</keyword>
<keyword evidence="6 11" id="KW-0547">Nucleotide-binding</keyword>
<feature type="domain" description="AAA+ ATPase" evidence="13">
    <location>
        <begin position="38"/>
        <end position="182"/>
    </location>
</feature>
<sequence>MSSRQFLTLKYRPQTFAELLIQDHVRDTLTRALERNRLANAYLFAGPRGVGKTTAARILAKCLNCLESELPTPTPCNRCTACVEIAASRSMDVIEVDGASNRGIDEVRELRENIRYTPSNLRFRVYIIDEVHMLTQAAFNALLKTLEEPPAHAKFIFATTEAHQVPMTILSRCQRFEFRKATPAEIVDRLRWLAERENIRASSDALAAIAHRADGALRDAESLLDQLSSYAPEGIELAHVEDLLGLVPAGVYDEYTRLLLAGDAAGLIQLIDRLFTSGSDVVEFYSGLVDHFRNLLLIRVAGPAAATGLLPEEQARLKEQASCFDGGQLMRILGYLCDKENMARRSLMPRVVLELVSVELAAARQTPEPTADPERPAAGNPDPGPSARHRADRPASLETVWSNLRSELDKHHPLLAGALELAEPVSWSAGVLRISLPVGNTVMAERLSSCRPAVEAALTSVVGRPARIEVTTGRAEGVGSDATLDGIREVFGDAEET</sequence>
<comment type="function">
    <text evidence="11">DNA polymerase III is a complex, multichain enzyme responsible for most of the replicative synthesis in bacteria. This DNA polymerase also exhibits 3' to 5' exonuclease activity.</text>
</comment>
<evidence type="ECO:0000256" key="9">
    <source>
        <dbReference type="ARBA" id="ARBA00022932"/>
    </source>
</evidence>
<comment type="catalytic activity">
    <reaction evidence="10 11">
        <text>DNA(n) + a 2'-deoxyribonucleoside 5'-triphosphate = DNA(n+1) + diphosphate</text>
        <dbReference type="Rhea" id="RHEA:22508"/>
        <dbReference type="Rhea" id="RHEA-COMP:17339"/>
        <dbReference type="Rhea" id="RHEA-COMP:17340"/>
        <dbReference type="ChEBI" id="CHEBI:33019"/>
        <dbReference type="ChEBI" id="CHEBI:61560"/>
        <dbReference type="ChEBI" id="CHEBI:173112"/>
        <dbReference type="EC" id="2.7.7.7"/>
    </reaction>
</comment>
<keyword evidence="8 11" id="KW-0067">ATP-binding</keyword>
<dbReference type="Pfam" id="PF12169">
    <property type="entry name" value="DNA_pol3_gamma3"/>
    <property type="match status" value="1"/>
</dbReference>
<evidence type="ECO:0000256" key="1">
    <source>
        <dbReference type="ARBA" id="ARBA00006360"/>
    </source>
</evidence>
<dbReference type="InterPro" id="IPR022754">
    <property type="entry name" value="DNA_pol_III_gamma-3"/>
</dbReference>
<dbReference type="Gene3D" id="3.40.50.300">
    <property type="entry name" value="P-loop containing nucleotide triphosphate hydrolases"/>
    <property type="match status" value="1"/>
</dbReference>
<feature type="region of interest" description="Disordered" evidence="12">
    <location>
        <begin position="364"/>
        <end position="394"/>
    </location>
</feature>
<protein>
    <recommendedName>
        <fullName evidence="11">DNA polymerase III subunit gamma/tau</fullName>
        <ecNumber evidence="11">2.7.7.7</ecNumber>
    </recommendedName>
</protein>
<dbReference type="NCBIfam" id="NF004046">
    <property type="entry name" value="PRK05563.1"/>
    <property type="match status" value="1"/>
</dbReference>
<evidence type="ECO:0000313" key="14">
    <source>
        <dbReference type="EMBL" id="HGK28038.1"/>
    </source>
</evidence>
<keyword evidence="3 11" id="KW-0548">Nucleotidyltransferase</keyword>
<dbReference type="InterPro" id="IPR045085">
    <property type="entry name" value="HLD_clamp_pol_III_gamma_tau"/>
</dbReference>